<evidence type="ECO:0000313" key="10">
    <source>
        <dbReference type="Proteomes" id="UP000676325"/>
    </source>
</evidence>
<dbReference type="PROSITE" id="PS00623">
    <property type="entry name" value="GMC_OXRED_1"/>
    <property type="match status" value="1"/>
</dbReference>
<proteinExistence type="inferred from homology"/>
<feature type="binding site" evidence="5">
    <location>
        <position position="231"/>
    </location>
    <ligand>
        <name>FAD</name>
        <dbReference type="ChEBI" id="CHEBI:57692"/>
    </ligand>
</feature>
<dbReference type="InterPro" id="IPR012132">
    <property type="entry name" value="GMC_OxRdtase"/>
</dbReference>
<dbReference type="AlphaFoldDB" id="A0A941ED59"/>
<evidence type="ECO:0000313" key="9">
    <source>
        <dbReference type="EMBL" id="MBR7828307.1"/>
    </source>
</evidence>
<evidence type="ECO:0000259" key="8">
    <source>
        <dbReference type="PROSITE" id="PS00624"/>
    </source>
</evidence>
<organism evidence="9 10">
    <name type="scientific">Actinospica acidithermotolerans</name>
    <dbReference type="NCBI Taxonomy" id="2828514"/>
    <lineage>
        <taxon>Bacteria</taxon>
        <taxon>Bacillati</taxon>
        <taxon>Actinomycetota</taxon>
        <taxon>Actinomycetes</taxon>
        <taxon>Catenulisporales</taxon>
        <taxon>Actinospicaceae</taxon>
        <taxon>Actinospica</taxon>
    </lineage>
</organism>
<dbReference type="GO" id="GO:0016614">
    <property type="term" value="F:oxidoreductase activity, acting on CH-OH group of donors"/>
    <property type="evidence" value="ECO:0007669"/>
    <property type="project" value="InterPro"/>
</dbReference>
<evidence type="ECO:0000256" key="6">
    <source>
        <dbReference type="RuleBase" id="RU003968"/>
    </source>
</evidence>
<evidence type="ECO:0000256" key="5">
    <source>
        <dbReference type="PIRSR" id="PIRSR000137-2"/>
    </source>
</evidence>
<dbReference type="PANTHER" id="PTHR11552:SF147">
    <property type="entry name" value="CHOLINE DEHYDROGENASE, MITOCHONDRIAL"/>
    <property type="match status" value="1"/>
</dbReference>
<keyword evidence="4 5" id="KW-0274">FAD</keyword>
<dbReference type="PROSITE" id="PS00624">
    <property type="entry name" value="GMC_OXRED_2"/>
    <property type="match status" value="1"/>
</dbReference>
<dbReference type="InterPro" id="IPR000172">
    <property type="entry name" value="GMC_OxRdtase_N"/>
</dbReference>
<keyword evidence="10" id="KW-1185">Reference proteome</keyword>
<comment type="similarity">
    <text evidence="2 6">Belongs to the GMC oxidoreductase family.</text>
</comment>
<dbReference type="EMBL" id="JAGSOH010000053">
    <property type="protein sequence ID" value="MBR7828307.1"/>
    <property type="molecule type" value="Genomic_DNA"/>
</dbReference>
<dbReference type="Proteomes" id="UP000676325">
    <property type="component" value="Unassembled WGS sequence"/>
</dbReference>
<evidence type="ECO:0000259" key="7">
    <source>
        <dbReference type="PROSITE" id="PS00623"/>
    </source>
</evidence>
<feature type="domain" description="Glucose-methanol-choline oxidoreductase N-terminal" evidence="7">
    <location>
        <begin position="89"/>
        <end position="112"/>
    </location>
</feature>
<dbReference type="InterPro" id="IPR036188">
    <property type="entry name" value="FAD/NAD-bd_sf"/>
</dbReference>
<sequence length="528" mass="57011">MQDEKGLEPMEEFDVIVCGAGSAGSTAAGYLAADEDLRVLVLEAGPDDEDERVTDPDRWPENLGGERDWGYLTAPEAGLDGRRLLYSMGKGLGGGSSINVGVWSRGHRRDWEDLAAQCADPRWSYESTLEIYREIETWRGKPDPARRGTAGPMHIQPAQPLDPFFDAMLDGAEAAGLERYDSPNGELAERGTGCAVRDEIVENGVRRSPYRALLAPRRRQRHLTVRTGTHVTRVLFEGRRAIGVEAVADGRLVRFRAEREVVLSLGTVQTPKVLMHSGLGPARHLEPLGIDVLENLPGVGANLDDHLLIGCVFEAGERELPPPARAQAVCFWGSDGRPESPKFVMYSGGAAFMSPEAAARYGSPASAFTFLLGMRLRSRGSVRLADADPASTPVIETGFFTEPEDLHDAVEAYRFAETVADAPAMRRYRGERAIPGPASDADVAAYLRTAASTFWHQCGTARIGAADDADAVVDHELRVRGTQNLRIADASVLPRVTSGNTMAPSVVVGYRAAALISGRATAPLAADR</sequence>
<reference evidence="9" key="1">
    <citation type="submission" date="2021-04" db="EMBL/GenBank/DDBJ databases">
        <title>Genome based classification of Actinospica acidithermotolerans sp. nov., an actinobacterium isolated from an Indonesian hot spring.</title>
        <authorList>
            <person name="Kusuma A.B."/>
            <person name="Putra K.E."/>
            <person name="Nafisah S."/>
            <person name="Loh J."/>
            <person name="Nouioui I."/>
            <person name="Goodfellow M."/>
        </authorList>
    </citation>
    <scope>NUCLEOTIDE SEQUENCE</scope>
    <source>
        <strain evidence="9">MGRD01-02</strain>
    </source>
</reference>
<dbReference type="Gene3D" id="3.50.50.60">
    <property type="entry name" value="FAD/NAD(P)-binding domain"/>
    <property type="match status" value="1"/>
</dbReference>
<comment type="cofactor">
    <cofactor evidence="1 5">
        <name>FAD</name>
        <dbReference type="ChEBI" id="CHEBI:57692"/>
    </cofactor>
</comment>
<comment type="caution">
    <text evidence="9">The sequence shown here is derived from an EMBL/GenBank/DDBJ whole genome shotgun (WGS) entry which is preliminary data.</text>
</comment>
<dbReference type="PANTHER" id="PTHR11552">
    <property type="entry name" value="GLUCOSE-METHANOL-CHOLINE GMC OXIDOREDUCTASE"/>
    <property type="match status" value="1"/>
</dbReference>
<evidence type="ECO:0000256" key="1">
    <source>
        <dbReference type="ARBA" id="ARBA00001974"/>
    </source>
</evidence>
<name>A0A941ED59_9ACTN</name>
<feature type="binding site" evidence="5">
    <location>
        <begin position="99"/>
        <end position="102"/>
    </location>
    <ligand>
        <name>FAD</name>
        <dbReference type="ChEBI" id="CHEBI:57692"/>
    </ligand>
</feature>
<gene>
    <name evidence="9" type="ORF">KDK95_18485</name>
</gene>
<dbReference type="Pfam" id="PF00732">
    <property type="entry name" value="GMC_oxred_N"/>
    <property type="match status" value="1"/>
</dbReference>
<protein>
    <submittedName>
        <fullName evidence="9">GMC family oxidoreductase N-terminal domain-containing protein</fullName>
    </submittedName>
</protein>
<evidence type="ECO:0000256" key="4">
    <source>
        <dbReference type="ARBA" id="ARBA00022827"/>
    </source>
</evidence>
<dbReference type="SUPFAM" id="SSF54373">
    <property type="entry name" value="FAD-linked reductases, C-terminal domain"/>
    <property type="match status" value="1"/>
</dbReference>
<keyword evidence="3 6" id="KW-0285">Flavoprotein</keyword>
<feature type="domain" description="Glucose-methanol-choline oxidoreductase N-terminal" evidence="8">
    <location>
        <begin position="266"/>
        <end position="280"/>
    </location>
</feature>
<dbReference type="Gene3D" id="3.30.410.40">
    <property type="match status" value="1"/>
</dbReference>
<evidence type="ECO:0000256" key="2">
    <source>
        <dbReference type="ARBA" id="ARBA00010790"/>
    </source>
</evidence>
<dbReference type="Pfam" id="PF05199">
    <property type="entry name" value="GMC_oxred_C"/>
    <property type="match status" value="1"/>
</dbReference>
<dbReference type="GO" id="GO:0050660">
    <property type="term" value="F:flavin adenine dinucleotide binding"/>
    <property type="evidence" value="ECO:0007669"/>
    <property type="project" value="InterPro"/>
</dbReference>
<feature type="binding site" evidence="5">
    <location>
        <begin position="455"/>
        <end position="456"/>
    </location>
    <ligand>
        <name>FAD</name>
        <dbReference type="ChEBI" id="CHEBI:57692"/>
    </ligand>
</feature>
<dbReference type="InterPro" id="IPR007867">
    <property type="entry name" value="GMC_OxRtase_C"/>
</dbReference>
<evidence type="ECO:0000256" key="3">
    <source>
        <dbReference type="ARBA" id="ARBA00022630"/>
    </source>
</evidence>
<dbReference type="SUPFAM" id="SSF51905">
    <property type="entry name" value="FAD/NAD(P)-binding domain"/>
    <property type="match status" value="1"/>
</dbReference>
<accession>A0A941ED59</accession>
<dbReference type="PIRSF" id="PIRSF000137">
    <property type="entry name" value="Alcohol_oxidase"/>
    <property type="match status" value="1"/>
</dbReference>
<dbReference type="RefSeq" id="WP_212519445.1">
    <property type="nucleotide sequence ID" value="NZ_JAGSOH010000053.1"/>
</dbReference>